<protein>
    <recommendedName>
        <fullName evidence="3">PiggyBac transposable element-derived protein domain-containing protein</fullName>
    </recommendedName>
</protein>
<feature type="transmembrane region" description="Helical" evidence="2">
    <location>
        <begin position="49"/>
        <end position="69"/>
    </location>
</feature>
<accession>A0A815FYJ1</accession>
<dbReference type="EMBL" id="CAJNOK010017457">
    <property type="protein sequence ID" value="CAF1264246.1"/>
    <property type="molecule type" value="Genomic_DNA"/>
</dbReference>
<dbReference type="EMBL" id="CAJOBA010039017">
    <property type="protein sequence ID" value="CAF4070642.1"/>
    <property type="molecule type" value="Genomic_DNA"/>
</dbReference>
<dbReference type="Pfam" id="PF13843">
    <property type="entry name" value="DDE_Tnp_1_7"/>
    <property type="match status" value="1"/>
</dbReference>
<dbReference type="Proteomes" id="UP000663829">
    <property type="component" value="Unassembled WGS sequence"/>
</dbReference>
<evidence type="ECO:0000313" key="8">
    <source>
        <dbReference type="Proteomes" id="UP000663829"/>
    </source>
</evidence>
<keyword evidence="2" id="KW-0812">Transmembrane</keyword>
<dbReference type="Proteomes" id="UP000677228">
    <property type="component" value="Unassembled WGS sequence"/>
</dbReference>
<proteinExistence type="predicted"/>
<dbReference type="Proteomes" id="UP000682733">
    <property type="component" value="Unassembled WGS sequence"/>
</dbReference>
<evidence type="ECO:0000313" key="7">
    <source>
        <dbReference type="EMBL" id="CAF4185547.1"/>
    </source>
</evidence>
<keyword evidence="2" id="KW-0472">Membrane</keyword>
<dbReference type="EMBL" id="CAJNOQ010013923">
    <property type="protein sequence ID" value="CAF1331565.1"/>
    <property type="molecule type" value="Genomic_DNA"/>
</dbReference>
<comment type="caution">
    <text evidence="5">The sequence shown here is derived from an EMBL/GenBank/DDBJ whole genome shotgun (WGS) entry which is preliminary data.</text>
</comment>
<dbReference type="Proteomes" id="UP000681722">
    <property type="component" value="Unassembled WGS sequence"/>
</dbReference>
<feature type="compositionally biased region" description="Basic and acidic residues" evidence="1">
    <location>
        <begin position="117"/>
        <end position="128"/>
    </location>
</feature>
<dbReference type="OrthoDB" id="5985989at2759"/>
<gene>
    <name evidence="5" type="ORF">GPM918_LOCUS29976</name>
    <name evidence="4" type="ORF">OVA965_LOCUS26875</name>
    <name evidence="7" type="ORF">SRO942_LOCUS30577</name>
    <name evidence="6" type="ORF">TMI583_LOCUS27621</name>
</gene>
<reference evidence="5" key="1">
    <citation type="submission" date="2021-02" db="EMBL/GenBank/DDBJ databases">
        <authorList>
            <person name="Nowell W R."/>
        </authorList>
    </citation>
    <scope>NUCLEOTIDE SEQUENCE</scope>
</reference>
<evidence type="ECO:0000256" key="2">
    <source>
        <dbReference type="SAM" id="Phobius"/>
    </source>
</evidence>
<evidence type="ECO:0000313" key="6">
    <source>
        <dbReference type="EMBL" id="CAF4070642.1"/>
    </source>
</evidence>
<dbReference type="InterPro" id="IPR029526">
    <property type="entry name" value="PGBD"/>
</dbReference>
<dbReference type="EMBL" id="CAJOBC010053428">
    <property type="protein sequence ID" value="CAF4185547.1"/>
    <property type="molecule type" value="Genomic_DNA"/>
</dbReference>
<name>A0A815FYJ1_9BILA</name>
<feature type="region of interest" description="Disordered" evidence="1">
    <location>
        <begin position="102"/>
        <end position="132"/>
    </location>
</feature>
<evidence type="ECO:0000259" key="3">
    <source>
        <dbReference type="Pfam" id="PF13843"/>
    </source>
</evidence>
<evidence type="ECO:0000313" key="5">
    <source>
        <dbReference type="EMBL" id="CAF1331565.1"/>
    </source>
</evidence>
<evidence type="ECO:0000256" key="1">
    <source>
        <dbReference type="SAM" id="MobiDB-lite"/>
    </source>
</evidence>
<keyword evidence="2" id="KW-1133">Transmembrane helix</keyword>
<sequence>MQRWSAKEKAHIQVKRPNVIKAYNQFKGGVDLLDMLVSLYRISIRSKKYYVNVIFHLIVLSIVNGGLLYRRQCSQLRLPKNEIRSLLEFRIDVAEALLKTSIPTQPKQRGRPSLRIRSQEENSTEKPRRSSIRLPPIVVQHDGVNHWPATTGKGRCRFPGCSGKSTILCSKCKVRLCLNTRNNCFIAFHQ</sequence>
<dbReference type="PANTHER" id="PTHR47272">
    <property type="entry name" value="DDE_TNP_1_7 DOMAIN-CONTAINING PROTEIN"/>
    <property type="match status" value="1"/>
</dbReference>
<evidence type="ECO:0000313" key="4">
    <source>
        <dbReference type="EMBL" id="CAF1264246.1"/>
    </source>
</evidence>
<dbReference type="AlphaFoldDB" id="A0A815FYJ1"/>
<feature type="domain" description="PiggyBac transposable element-derived protein" evidence="3">
    <location>
        <begin position="6"/>
        <end position="64"/>
    </location>
</feature>
<keyword evidence="8" id="KW-1185">Reference proteome</keyword>
<organism evidence="5 8">
    <name type="scientific">Didymodactylos carnosus</name>
    <dbReference type="NCBI Taxonomy" id="1234261"/>
    <lineage>
        <taxon>Eukaryota</taxon>
        <taxon>Metazoa</taxon>
        <taxon>Spiralia</taxon>
        <taxon>Gnathifera</taxon>
        <taxon>Rotifera</taxon>
        <taxon>Eurotatoria</taxon>
        <taxon>Bdelloidea</taxon>
        <taxon>Philodinida</taxon>
        <taxon>Philodinidae</taxon>
        <taxon>Didymodactylos</taxon>
    </lineage>
</organism>